<organism evidence="12 13">
    <name type="scientific">Canna indica</name>
    <name type="common">Indian-shot</name>
    <dbReference type="NCBI Taxonomy" id="4628"/>
    <lineage>
        <taxon>Eukaryota</taxon>
        <taxon>Viridiplantae</taxon>
        <taxon>Streptophyta</taxon>
        <taxon>Embryophyta</taxon>
        <taxon>Tracheophyta</taxon>
        <taxon>Spermatophyta</taxon>
        <taxon>Magnoliopsida</taxon>
        <taxon>Liliopsida</taxon>
        <taxon>Zingiberales</taxon>
        <taxon>Cannaceae</taxon>
        <taxon>Canna</taxon>
    </lineage>
</organism>
<gene>
    <name evidence="12" type="ORF">Cni_G25719</name>
</gene>
<evidence type="ECO:0000313" key="13">
    <source>
        <dbReference type="Proteomes" id="UP001327560"/>
    </source>
</evidence>
<keyword evidence="6 8" id="KW-0472">Membrane</keyword>
<dbReference type="SMART" id="SM00116">
    <property type="entry name" value="CBS"/>
    <property type="match status" value="2"/>
</dbReference>
<evidence type="ECO:0000256" key="9">
    <source>
        <dbReference type="SAM" id="Phobius"/>
    </source>
</evidence>
<dbReference type="InterPro" id="IPR000644">
    <property type="entry name" value="CBS_dom"/>
</dbReference>
<feature type="transmembrane region" description="Helical" evidence="9">
    <location>
        <begin position="285"/>
        <end position="307"/>
    </location>
</feature>
<dbReference type="AlphaFoldDB" id="A0AAQ3L2C0"/>
<dbReference type="Proteomes" id="UP001327560">
    <property type="component" value="Chromosome 8"/>
</dbReference>
<name>A0AAQ3L2C0_9LILI</name>
<feature type="domain" description="CBS" evidence="10">
    <location>
        <begin position="428"/>
        <end position="486"/>
    </location>
</feature>
<feature type="domain" description="CBS" evidence="10">
    <location>
        <begin position="361"/>
        <end position="422"/>
    </location>
</feature>
<evidence type="ECO:0000256" key="2">
    <source>
        <dbReference type="ARBA" id="ARBA00022692"/>
    </source>
</evidence>
<dbReference type="Pfam" id="PF00571">
    <property type="entry name" value="CBS"/>
    <property type="match status" value="2"/>
</dbReference>
<evidence type="ECO:0000256" key="8">
    <source>
        <dbReference type="PROSITE-ProRule" id="PRU01193"/>
    </source>
</evidence>
<dbReference type="Gene3D" id="3.10.580.10">
    <property type="entry name" value="CBS-domain"/>
    <property type="match status" value="1"/>
</dbReference>
<evidence type="ECO:0000259" key="11">
    <source>
        <dbReference type="PROSITE" id="PS51846"/>
    </source>
</evidence>
<dbReference type="EMBL" id="CP136897">
    <property type="protein sequence ID" value="WOL16931.1"/>
    <property type="molecule type" value="Genomic_DNA"/>
</dbReference>
<dbReference type="InterPro" id="IPR046342">
    <property type="entry name" value="CBS_dom_sf"/>
</dbReference>
<protein>
    <submittedName>
        <fullName evidence="12">DUF21 domain-containing protein, chloroplastic isoform X1</fullName>
    </submittedName>
</protein>
<feature type="domain" description="CNNM transmembrane" evidence="11">
    <location>
        <begin position="156"/>
        <end position="342"/>
    </location>
</feature>
<evidence type="ECO:0000256" key="3">
    <source>
        <dbReference type="ARBA" id="ARBA00022737"/>
    </source>
</evidence>
<keyword evidence="5 7" id="KW-0129">CBS domain</keyword>
<dbReference type="SUPFAM" id="SSF54631">
    <property type="entry name" value="CBS-domain pair"/>
    <property type="match status" value="1"/>
</dbReference>
<evidence type="ECO:0000256" key="6">
    <source>
        <dbReference type="ARBA" id="ARBA00023136"/>
    </source>
</evidence>
<sequence>MPPFSFKTSLVGRPTGFLPALGDPNHGRHIHYRGLSGCLPLKIRCSPIQFHNGRKNSLVSRRFFSSSRQRAELLPVCRSFTSDEGKKASWNQRIRLIGKIGSARGFGYALAMIACGMFVVRCCRVLALEGVAEAGVAAFGSDTEILRGTWPKLLQVLNVLKEQGLVLAALLGLSAFFSMAETSITTLWPWKVRELAEKDPENDVFRMLRSDVTRFLTTILIGTTVVNIGATALVTDAATAIFGEAGVSAATGVMTVLILLLTEITPKSIAVHNATEVAKFVVRPVAWLSLVLYPVGRIVTFLSMGILKMLGLKGRSEPYVTEDELKLMLRGAELSGAIEEEEQDMIENVLEIKDTHVREVMTPLIDVVAIDASAKLIDFQKLWETHQYSRVPVFEERIDNIVGIAYARDMLEYVGRVEKLQESTVGEIAHMPTYFVPDLMSVWNLLREFRIRKVHMAVVLNEYGGTVGIVTLEDVVEEIVGEIFDENDSKEEIQRKTGYIVMKEDGTYDVNANTSIDQLSEELNIKMPEGHQYETVSGFICEMFGYIPEEGGKIVVELEKANREYRDTESDGPDENEKHQKYEIEILEANARKVSKIRFKSVNKNASDLAAKGINRVLSKKVVKRKKQIDQLEKLEDDNPLPVASH</sequence>
<keyword evidence="13" id="KW-1185">Reference proteome</keyword>
<dbReference type="CDD" id="cd04590">
    <property type="entry name" value="CBS_pair_CorC_HlyC_assoc"/>
    <property type="match status" value="1"/>
</dbReference>
<dbReference type="Pfam" id="PF01595">
    <property type="entry name" value="CNNM"/>
    <property type="match status" value="1"/>
</dbReference>
<dbReference type="InterPro" id="IPR005170">
    <property type="entry name" value="Transptr-assoc_dom"/>
</dbReference>
<dbReference type="InterPro" id="IPR016169">
    <property type="entry name" value="FAD-bd_PCMH_sub2"/>
</dbReference>
<dbReference type="Gene3D" id="3.30.465.10">
    <property type="match status" value="1"/>
</dbReference>
<keyword evidence="2 8" id="KW-0812">Transmembrane</keyword>
<dbReference type="Pfam" id="PF03471">
    <property type="entry name" value="CorC_HlyC"/>
    <property type="match status" value="1"/>
</dbReference>
<accession>A0AAQ3L2C0</accession>
<evidence type="ECO:0000256" key="1">
    <source>
        <dbReference type="ARBA" id="ARBA00004141"/>
    </source>
</evidence>
<evidence type="ECO:0000256" key="7">
    <source>
        <dbReference type="PROSITE-ProRule" id="PRU00703"/>
    </source>
</evidence>
<dbReference type="PROSITE" id="PS51846">
    <property type="entry name" value="CNNM"/>
    <property type="match status" value="1"/>
</dbReference>
<dbReference type="InterPro" id="IPR002550">
    <property type="entry name" value="CNNM"/>
</dbReference>
<dbReference type="PANTHER" id="PTHR22777">
    <property type="entry name" value="HEMOLYSIN-RELATED"/>
    <property type="match status" value="1"/>
</dbReference>
<reference evidence="12 13" key="1">
    <citation type="submission" date="2023-10" db="EMBL/GenBank/DDBJ databases">
        <title>Chromosome-scale genome assembly provides insights into flower coloration mechanisms of Canna indica.</title>
        <authorList>
            <person name="Li C."/>
        </authorList>
    </citation>
    <scope>NUCLEOTIDE SEQUENCE [LARGE SCALE GENOMIC DNA]</scope>
    <source>
        <tissue evidence="12">Flower</tissue>
    </source>
</reference>
<keyword evidence="3" id="KW-0677">Repeat</keyword>
<dbReference type="GO" id="GO:0016020">
    <property type="term" value="C:membrane"/>
    <property type="evidence" value="ECO:0007669"/>
    <property type="project" value="UniProtKB-SubCell"/>
</dbReference>
<feature type="transmembrane region" description="Helical" evidence="9">
    <location>
        <begin position="240"/>
        <end position="264"/>
    </location>
</feature>
<dbReference type="InterPro" id="IPR036318">
    <property type="entry name" value="FAD-bd_PCMH-like_sf"/>
</dbReference>
<proteinExistence type="predicted"/>
<comment type="subcellular location">
    <subcellularLocation>
        <location evidence="1">Membrane</location>
        <topology evidence="1">Multi-pass membrane protein</topology>
    </subcellularLocation>
</comment>
<dbReference type="InterPro" id="IPR044751">
    <property type="entry name" value="Ion_transp-like_CBS"/>
</dbReference>
<evidence type="ECO:0000256" key="4">
    <source>
        <dbReference type="ARBA" id="ARBA00022989"/>
    </source>
</evidence>
<evidence type="ECO:0000313" key="12">
    <source>
        <dbReference type="EMBL" id="WOL16931.1"/>
    </source>
</evidence>
<keyword evidence="4 8" id="KW-1133">Transmembrane helix</keyword>
<evidence type="ECO:0000259" key="10">
    <source>
        <dbReference type="PROSITE" id="PS51371"/>
    </source>
</evidence>
<dbReference type="PROSITE" id="PS51371">
    <property type="entry name" value="CBS"/>
    <property type="match status" value="2"/>
</dbReference>
<evidence type="ECO:0000256" key="5">
    <source>
        <dbReference type="ARBA" id="ARBA00023122"/>
    </source>
</evidence>
<dbReference type="SUPFAM" id="SSF56176">
    <property type="entry name" value="FAD-binding/transporter-associated domain-like"/>
    <property type="match status" value="1"/>
</dbReference>
<dbReference type="FunFam" id="3.10.580.10:FF:000002">
    <property type="entry name" value="Magnesium/cobalt efflux protein CorC"/>
    <property type="match status" value="1"/>
</dbReference>
<dbReference type="PANTHER" id="PTHR22777:SF17">
    <property type="entry name" value="UPF0053 PROTEIN SLL0260"/>
    <property type="match status" value="1"/>
</dbReference>
<dbReference type="GO" id="GO:0050660">
    <property type="term" value="F:flavin adenine dinucleotide binding"/>
    <property type="evidence" value="ECO:0007669"/>
    <property type="project" value="InterPro"/>
</dbReference>
<dbReference type="SMART" id="SM01091">
    <property type="entry name" value="CorC_HlyC"/>
    <property type="match status" value="1"/>
</dbReference>
<feature type="transmembrane region" description="Helical" evidence="9">
    <location>
        <begin position="215"/>
        <end position="234"/>
    </location>
</feature>
<feature type="transmembrane region" description="Helical" evidence="9">
    <location>
        <begin position="105"/>
        <end position="127"/>
    </location>
</feature>